<evidence type="ECO:0000313" key="2">
    <source>
        <dbReference type="Proteomes" id="UP001163603"/>
    </source>
</evidence>
<name>A0ACC0X029_9ROSI</name>
<comment type="caution">
    <text evidence="1">The sequence shown here is derived from an EMBL/GenBank/DDBJ whole genome shotgun (WGS) entry which is preliminary data.</text>
</comment>
<gene>
    <name evidence="1" type="ORF">Pint_29648</name>
</gene>
<reference evidence="2" key="1">
    <citation type="journal article" date="2023" name="G3 (Bethesda)">
        <title>Genome assembly and association tests identify interacting loci associated with vigor, precocity, and sex in interspecific pistachio rootstocks.</title>
        <authorList>
            <person name="Palmer W."/>
            <person name="Jacygrad E."/>
            <person name="Sagayaradj S."/>
            <person name="Cavanaugh K."/>
            <person name="Han R."/>
            <person name="Bertier L."/>
            <person name="Beede B."/>
            <person name="Kafkas S."/>
            <person name="Golino D."/>
            <person name="Preece J."/>
            <person name="Michelmore R."/>
        </authorList>
    </citation>
    <scope>NUCLEOTIDE SEQUENCE [LARGE SCALE GENOMIC DNA]</scope>
</reference>
<protein>
    <submittedName>
        <fullName evidence="1">Uncharacterized protein</fullName>
    </submittedName>
</protein>
<dbReference type="EMBL" id="CM047750">
    <property type="protein sequence ID" value="KAJ0007525.1"/>
    <property type="molecule type" value="Genomic_DNA"/>
</dbReference>
<accession>A0ACC0X029</accession>
<keyword evidence="2" id="KW-1185">Reference proteome</keyword>
<evidence type="ECO:0000313" key="1">
    <source>
        <dbReference type="EMBL" id="KAJ0007525.1"/>
    </source>
</evidence>
<dbReference type="Proteomes" id="UP001163603">
    <property type="component" value="Chromosome 15"/>
</dbReference>
<organism evidence="1 2">
    <name type="scientific">Pistacia integerrima</name>
    <dbReference type="NCBI Taxonomy" id="434235"/>
    <lineage>
        <taxon>Eukaryota</taxon>
        <taxon>Viridiplantae</taxon>
        <taxon>Streptophyta</taxon>
        <taxon>Embryophyta</taxon>
        <taxon>Tracheophyta</taxon>
        <taxon>Spermatophyta</taxon>
        <taxon>Magnoliopsida</taxon>
        <taxon>eudicotyledons</taxon>
        <taxon>Gunneridae</taxon>
        <taxon>Pentapetalae</taxon>
        <taxon>rosids</taxon>
        <taxon>malvids</taxon>
        <taxon>Sapindales</taxon>
        <taxon>Anacardiaceae</taxon>
        <taxon>Pistacia</taxon>
    </lineage>
</organism>
<proteinExistence type="predicted"/>
<sequence>MKFLVVAHKVMWEAVAFMAAPFVAATLVIMPHGQRNRWTFETSNSNFDAYRARFVGYHAY</sequence>